<protein>
    <submittedName>
        <fullName evidence="1">Uncharacterized protein</fullName>
    </submittedName>
</protein>
<reference evidence="1" key="1">
    <citation type="submission" date="2022-11" db="EMBL/GenBank/DDBJ databases">
        <title>Genome Sequence of Nemania bipapillata.</title>
        <authorList>
            <person name="Buettner E."/>
        </authorList>
    </citation>
    <scope>NUCLEOTIDE SEQUENCE</scope>
    <source>
        <strain evidence="1">CP14</strain>
    </source>
</reference>
<sequence>MSSTITTNSPGDTMGSWNVGQIRRLENGEVAFTKTLEMPIEGIDTKYVWHPTTIDFTDLELLDNLEDDRLLWFAKHPSFNKTVLVKINPFNSNTTTEFIENETRTYQLVDGLGIAPNFLGHVTYQGAVIGFILEFLEGAQKSDKDDEPARLEIIQKLHALDITHGTATHQNFLKVGENMFMIDFANAKFGERATHTRKLEDFERIRDFPDDWFAVISNEDSDLSPAVNKLFDSLTDDDDIYSESR</sequence>
<proteinExistence type="predicted"/>
<dbReference type="EMBL" id="JAPESX010000527">
    <property type="protein sequence ID" value="KAJ8120866.1"/>
    <property type="molecule type" value="Genomic_DNA"/>
</dbReference>
<gene>
    <name evidence="1" type="ORF">ONZ43_g2537</name>
</gene>
<organism evidence="1 2">
    <name type="scientific">Nemania bipapillata</name>
    <dbReference type="NCBI Taxonomy" id="110536"/>
    <lineage>
        <taxon>Eukaryota</taxon>
        <taxon>Fungi</taxon>
        <taxon>Dikarya</taxon>
        <taxon>Ascomycota</taxon>
        <taxon>Pezizomycotina</taxon>
        <taxon>Sordariomycetes</taxon>
        <taxon>Xylariomycetidae</taxon>
        <taxon>Xylariales</taxon>
        <taxon>Xylariaceae</taxon>
        <taxon>Nemania</taxon>
    </lineage>
</organism>
<dbReference type="Proteomes" id="UP001153334">
    <property type="component" value="Unassembled WGS sequence"/>
</dbReference>
<comment type="caution">
    <text evidence="1">The sequence shown here is derived from an EMBL/GenBank/DDBJ whole genome shotgun (WGS) entry which is preliminary data.</text>
</comment>
<evidence type="ECO:0000313" key="1">
    <source>
        <dbReference type="EMBL" id="KAJ8120866.1"/>
    </source>
</evidence>
<accession>A0ACC2J089</accession>
<keyword evidence="2" id="KW-1185">Reference proteome</keyword>
<evidence type="ECO:0000313" key="2">
    <source>
        <dbReference type="Proteomes" id="UP001153334"/>
    </source>
</evidence>
<name>A0ACC2J089_9PEZI</name>